<name>A0A1G1UXI9_9BACT</name>
<gene>
    <name evidence="1" type="ORF">A2782_01700</name>
</gene>
<dbReference type="AlphaFoldDB" id="A0A1G1UXI9"/>
<evidence type="ECO:0008006" key="3">
    <source>
        <dbReference type="Google" id="ProtNLM"/>
    </source>
</evidence>
<sequence>MRNSTSSGQALIVVLLVMSVALTIALSVVSRSITDISVSQKEESALRAISAAEAGAEKALIAGSGSNCATGVCFPNAQFSATITTLAEGVRDYVIPVNMSSGDVGSIWLVAHDSNSNLVCNSSSPCFTGDSLKVCWGNSGASGSSSTTPAMEISVLYSDGNISTAKIARVAADSNASRRSDNQFSAAGGSCSIDARNFAFSKEITLSSLGVTTRASAASFAGPMLVRLRLIYNTDQAHMAGLSANYPGNGVLPVQGKKIESLGESGEAKRKVVVYRPYSDIPPVFDFGIFSGSSALSK</sequence>
<proteinExistence type="predicted"/>
<reference evidence="1 2" key="1">
    <citation type="journal article" date="2016" name="Nat. Commun.">
        <title>Thousands of microbial genomes shed light on interconnected biogeochemical processes in an aquifer system.</title>
        <authorList>
            <person name="Anantharaman K."/>
            <person name="Brown C.T."/>
            <person name="Hug L.A."/>
            <person name="Sharon I."/>
            <person name="Castelle C.J."/>
            <person name="Probst A.J."/>
            <person name="Thomas B.C."/>
            <person name="Singh A."/>
            <person name="Wilkins M.J."/>
            <person name="Karaoz U."/>
            <person name="Brodie E.L."/>
            <person name="Williams K.H."/>
            <person name="Hubbard S.S."/>
            <person name="Banfield J.F."/>
        </authorList>
    </citation>
    <scope>NUCLEOTIDE SEQUENCE [LARGE SCALE GENOMIC DNA]</scope>
</reference>
<dbReference type="Proteomes" id="UP000177967">
    <property type="component" value="Unassembled WGS sequence"/>
</dbReference>
<organism evidence="1 2">
    <name type="scientific">Candidatus Blackburnbacteria bacterium RIFCSPHIGHO2_01_FULL_43_15b</name>
    <dbReference type="NCBI Taxonomy" id="1797513"/>
    <lineage>
        <taxon>Bacteria</taxon>
        <taxon>Candidatus Blackburniibacteriota</taxon>
    </lineage>
</organism>
<dbReference type="EMBL" id="MHBW01000035">
    <property type="protein sequence ID" value="OGY07837.1"/>
    <property type="molecule type" value="Genomic_DNA"/>
</dbReference>
<protein>
    <recommendedName>
        <fullName evidence="3">Type 4 fimbrial biogenesis protein PilX N-terminal domain-containing protein</fullName>
    </recommendedName>
</protein>
<comment type="caution">
    <text evidence="1">The sequence shown here is derived from an EMBL/GenBank/DDBJ whole genome shotgun (WGS) entry which is preliminary data.</text>
</comment>
<accession>A0A1G1UXI9</accession>
<dbReference type="STRING" id="1797513.A2782_01700"/>
<evidence type="ECO:0000313" key="2">
    <source>
        <dbReference type="Proteomes" id="UP000177967"/>
    </source>
</evidence>
<evidence type="ECO:0000313" key="1">
    <source>
        <dbReference type="EMBL" id="OGY07837.1"/>
    </source>
</evidence>